<evidence type="ECO:0000313" key="2">
    <source>
        <dbReference type="EMBL" id="TDK39219.1"/>
    </source>
</evidence>
<protein>
    <recommendedName>
        <fullName evidence="1">SnoaL-like domain-containing protein</fullName>
    </recommendedName>
</protein>
<organism evidence="2 3">
    <name type="scientific">Rhizobium deserti</name>
    <dbReference type="NCBI Taxonomy" id="2547961"/>
    <lineage>
        <taxon>Bacteria</taxon>
        <taxon>Pseudomonadati</taxon>
        <taxon>Pseudomonadota</taxon>
        <taxon>Alphaproteobacteria</taxon>
        <taxon>Hyphomicrobiales</taxon>
        <taxon>Rhizobiaceae</taxon>
        <taxon>Rhizobium/Agrobacterium group</taxon>
        <taxon>Rhizobium</taxon>
    </lineage>
</organism>
<name>A0A4R5UN46_9HYPH</name>
<dbReference type="RefSeq" id="WP_133314668.1">
    <property type="nucleotide sequence ID" value="NZ_SMTL01000001.1"/>
</dbReference>
<dbReference type="OrthoDB" id="9812089at2"/>
<accession>A0A4R5UN46</accession>
<dbReference type="EMBL" id="SMTL01000001">
    <property type="protein sequence ID" value="TDK39219.1"/>
    <property type="molecule type" value="Genomic_DNA"/>
</dbReference>
<comment type="caution">
    <text evidence="2">The sequence shown here is derived from an EMBL/GenBank/DDBJ whole genome shotgun (WGS) entry which is preliminary data.</text>
</comment>
<keyword evidence="3" id="KW-1185">Reference proteome</keyword>
<dbReference type="Proteomes" id="UP000295238">
    <property type="component" value="Unassembled WGS sequence"/>
</dbReference>
<proteinExistence type="predicted"/>
<feature type="domain" description="SnoaL-like" evidence="1">
    <location>
        <begin position="18"/>
        <end position="104"/>
    </location>
</feature>
<dbReference type="Gene3D" id="3.10.450.50">
    <property type="match status" value="1"/>
</dbReference>
<evidence type="ECO:0000313" key="3">
    <source>
        <dbReference type="Proteomes" id="UP000295238"/>
    </source>
</evidence>
<dbReference type="AlphaFoldDB" id="A0A4R5UN46"/>
<gene>
    <name evidence="2" type="ORF">E2F50_03595</name>
</gene>
<reference evidence="2 3" key="1">
    <citation type="submission" date="2019-03" db="EMBL/GenBank/DDBJ databases">
        <title>Rhizobium sp. nov., an bacterium isolated from biocrust in Mu Us Desert.</title>
        <authorList>
            <person name="Lixiong L."/>
        </authorList>
    </citation>
    <scope>NUCLEOTIDE SEQUENCE [LARGE SCALE GENOMIC DNA]</scope>
    <source>
        <strain evidence="2 3">SPY-1</strain>
    </source>
</reference>
<dbReference type="Pfam" id="PF12680">
    <property type="entry name" value="SnoaL_2"/>
    <property type="match status" value="1"/>
</dbReference>
<dbReference type="SUPFAM" id="SSF54427">
    <property type="entry name" value="NTF2-like"/>
    <property type="match status" value="1"/>
</dbReference>
<dbReference type="InterPro" id="IPR037401">
    <property type="entry name" value="SnoaL-like"/>
</dbReference>
<evidence type="ECO:0000259" key="1">
    <source>
        <dbReference type="Pfam" id="PF12680"/>
    </source>
</evidence>
<sequence>MSTERDGRTLALEALDLLFNRRDFVAAAERWSSDYIQHSRMVPGGREGLFDLVRGLPDGTRYEPGRAMADGEYVMIHGRYSVPGARALVAMDMFRLRDGLLVEHWDVLQEEATAAESAGGHPMFGNRFASDGASP</sequence>
<dbReference type="InterPro" id="IPR032710">
    <property type="entry name" value="NTF2-like_dom_sf"/>
</dbReference>